<accession>A0AAJ0EZC4</accession>
<dbReference type="EMBL" id="JAHMHR010000001">
    <property type="protein sequence ID" value="KAK1701099.1"/>
    <property type="molecule type" value="Genomic_DNA"/>
</dbReference>
<gene>
    <name evidence="1" type="ORF">BDP55DRAFT_10032</name>
</gene>
<organism evidence="1 2">
    <name type="scientific">Colletotrichum godetiae</name>
    <dbReference type="NCBI Taxonomy" id="1209918"/>
    <lineage>
        <taxon>Eukaryota</taxon>
        <taxon>Fungi</taxon>
        <taxon>Dikarya</taxon>
        <taxon>Ascomycota</taxon>
        <taxon>Pezizomycotina</taxon>
        <taxon>Sordariomycetes</taxon>
        <taxon>Hypocreomycetidae</taxon>
        <taxon>Glomerellales</taxon>
        <taxon>Glomerellaceae</taxon>
        <taxon>Colletotrichum</taxon>
        <taxon>Colletotrichum acutatum species complex</taxon>
    </lineage>
</organism>
<evidence type="ECO:0000313" key="2">
    <source>
        <dbReference type="Proteomes" id="UP001224890"/>
    </source>
</evidence>
<proteinExistence type="predicted"/>
<keyword evidence="2" id="KW-1185">Reference proteome</keyword>
<protein>
    <submittedName>
        <fullName evidence="1">Uncharacterized protein</fullName>
    </submittedName>
</protein>
<dbReference type="Proteomes" id="UP001224890">
    <property type="component" value="Unassembled WGS sequence"/>
</dbReference>
<evidence type="ECO:0000313" key="1">
    <source>
        <dbReference type="EMBL" id="KAK1701099.1"/>
    </source>
</evidence>
<reference evidence="1" key="1">
    <citation type="submission" date="2021-06" db="EMBL/GenBank/DDBJ databases">
        <title>Comparative genomics, transcriptomics and evolutionary studies reveal genomic signatures of adaptation to plant cell wall in hemibiotrophic fungi.</title>
        <authorList>
            <consortium name="DOE Joint Genome Institute"/>
            <person name="Baroncelli R."/>
            <person name="Diaz J.F."/>
            <person name="Benocci T."/>
            <person name="Peng M."/>
            <person name="Battaglia E."/>
            <person name="Haridas S."/>
            <person name="Andreopoulos W."/>
            <person name="Labutti K."/>
            <person name="Pangilinan J."/>
            <person name="Floch G.L."/>
            <person name="Makela M.R."/>
            <person name="Henrissat B."/>
            <person name="Grigoriev I.V."/>
            <person name="Crouch J.A."/>
            <person name="De Vries R.P."/>
            <person name="Sukno S.A."/>
            <person name="Thon M.R."/>
        </authorList>
    </citation>
    <scope>NUCLEOTIDE SEQUENCE</scope>
    <source>
        <strain evidence="1">CBS 193.32</strain>
    </source>
</reference>
<dbReference type="RefSeq" id="XP_060436854.1">
    <property type="nucleotide sequence ID" value="XM_060565287.1"/>
</dbReference>
<dbReference type="AlphaFoldDB" id="A0AAJ0EZC4"/>
<dbReference type="GeneID" id="85449813"/>
<comment type="caution">
    <text evidence="1">The sequence shown here is derived from an EMBL/GenBank/DDBJ whole genome shotgun (WGS) entry which is preliminary data.</text>
</comment>
<name>A0AAJ0EZC4_9PEZI</name>
<sequence>MRRVSTVYMQCATLVWTIWVNLGSGSLYVEVEGQRGGPLLLLLLLLPLLECHHANGSWDHVSNQVRGSFPSPASSPTLTTPTTSGWLRFFDVVEWNLVRIWCCSPTIPPHPTRPWFMDIHSPPLTRKLSSALCFIGSRSLRHRYALPRG</sequence>